<dbReference type="InterPro" id="IPR050039">
    <property type="entry name" value="MAB_1171c-like"/>
</dbReference>
<keyword evidence="1" id="KW-0812">Transmembrane</keyword>
<dbReference type="RefSeq" id="WP_190186733.1">
    <property type="nucleotide sequence ID" value="NZ_BMVP01000013.1"/>
</dbReference>
<keyword evidence="1" id="KW-0472">Membrane</keyword>
<dbReference type="Proteomes" id="UP000642673">
    <property type="component" value="Unassembled WGS sequence"/>
</dbReference>
<organism evidence="3 4">
    <name type="scientific">Streptomyces cirratus</name>
    <dbReference type="NCBI Taxonomy" id="68187"/>
    <lineage>
        <taxon>Bacteria</taxon>
        <taxon>Bacillati</taxon>
        <taxon>Actinomycetota</taxon>
        <taxon>Actinomycetes</taxon>
        <taxon>Kitasatosporales</taxon>
        <taxon>Streptomycetaceae</taxon>
        <taxon>Streptomyces</taxon>
    </lineage>
</organism>
<dbReference type="InterPro" id="IPR046675">
    <property type="entry name" value="DUF6545"/>
</dbReference>
<feature type="transmembrane region" description="Helical" evidence="1">
    <location>
        <begin position="174"/>
        <end position="197"/>
    </location>
</feature>
<name>A0ABQ3F2X3_9ACTN</name>
<feature type="transmembrane region" description="Helical" evidence="1">
    <location>
        <begin position="137"/>
        <end position="162"/>
    </location>
</feature>
<keyword evidence="1" id="KW-1133">Transmembrane helix</keyword>
<feature type="domain" description="DUF6545" evidence="2">
    <location>
        <begin position="244"/>
        <end position="374"/>
    </location>
</feature>
<dbReference type="Pfam" id="PF20182">
    <property type="entry name" value="DUF6545"/>
    <property type="match status" value="1"/>
</dbReference>
<feature type="transmembrane region" description="Helical" evidence="1">
    <location>
        <begin position="217"/>
        <end position="239"/>
    </location>
</feature>
<accession>A0ABQ3F2X3</accession>
<keyword evidence="4" id="KW-1185">Reference proteome</keyword>
<evidence type="ECO:0000259" key="2">
    <source>
        <dbReference type="Pfam" id="PF20182"/>
    </source>
</evidence>
<dbReference type="EMBL" id="BMVP01000013">
    <property type="protein sequence ID" value="GHB75857.1"/>
    <property type="molecule type" value="Genomic_DNA"/>
</dbReference>
<evidence type="ECO:0000313" key="4">
    <source>
        <dbReference type="Proteomes" id="UP000642673"/>
    </source>
</evidence>
<feature type="transmembrane region" description="Helical" evidence="1">
    <location>
        <begin position="31"/>
        <end position="50"/>
    </location>
</feature>
<feature type="transmembrane region" description="Helical" evidence="1">
    <location>
        <begin position="99"/>
        <end position="117"/>
    </location>
</feature>
<gene>
    <name evidence="3" type="ORF">GCM10010347_52920</name>
</gene>
<evidence type="ECO:0000313" key="3">
    <source>
        <dbReference type="EMBL" id="GHB75857.1"/>
    </source>
</evidence>
<evidence type="ECO:0000256" key="1">
    <source>
        <dbReference type="SAM" id="Phobius"/>
    </source>
</evidence>
<comment type="caution">
    <text evidence="3">The sequence shown here is derived from an EMBL/GenBank/DDBJ whole genome shotgun (WGS) entry which is preliminary data.</text>
</comment>
<reference evidence="4" key="1">
    <citation type="journal article" date="2019" name="Int. J. Syst. Evol. Microbiol.">
        <title>The Global Catalogue of Microorganisms (GCM) 10K type strain sequencing project: providing services to taxonomists for standard genome sequencing and annotation.</title>
        <authorList>
            <consortium name="The Broad Institute Genomics Platform"/>
            <consortium name="The Broad Institute Genome Sequencing Center for Infectious Disease"/>
            <person name="Wu L."/>
            <person name="Ma J."/>
        </authorList>
    </citation>
    <scope>NUCLEOTIDE SEQUENCE [LARGE SCALE GENOMIC DNA]</scope>
    <source>
        <strain evidence="4">JCM 4738</strain>
    </source>
</reference>
<sequence>MSILKITIMVMLWAVALWRLPSAIRVPRQRSLWLAFTGLALATTLAMPPISSFLDTSTHINNISVPAKHAVGIVACGAILDFVFSMARPQLVQRTRLPHLVLALAVMLLMGVLFAHVDQPTRVENFYEAYAGTPAATAYLLTFTAYLGLAMGLSTWLFLSYARHAGARSLRNGLRLLGTGTAVGVVYAVIRIAALVARQLGDGPLADEETIQHTADLVEYLAIGLIIIGNSLPAAGVLARTAADWRAGRRLRPLWTSLTEAVPDITLPTPHRHGIRVHLHRTVIEIRDASLSLMPYVSATVRDRADRAAEEAGLHGEEREAMAEALWLRAAHAAKLRGTAPVADPARGHGSALEDVDFPAEVHRLLLISAAYHSPAATAFLTAPAPESR</sequence>
<dbReference type="NCBIfam" id="NF042915">
    <property type="entry name" value="MAB_1171c_fam"/>
    <property type="match status" value="1"/>
</dbReference>
<feature type="transmembrane region" description="Helical" evidence="1">
    <location>
        <begin position="70"/>
        <end position="87"/>
    </location>
</feature>
<protein>
    <recommendedName>
        <fullName evidence="2">DUF6545 domain-containing protein</fullName>
    </recommendedName>
</protein>
<proteinExistence type="predicted"/>